<dbReference type="AlphaFoldDB" id="A0A285CQA2"/>
<gene>
    <name evidence="2" type="ORF">SAMN05877753_103199</name>
</gene>
<feature type="domain" description="DinB-like" evidence="1">
    <location>
        <begin position="25"/>
        <end position="146"/>
    </location>
</feature>
<dbReference type="OrthoDB" id="9798830at2"/>
<dbReference type="EMBL" id="OAOP01000003">
    <property type="protein sequence ID" value="SNX69727.1"/>
    <property type="molecule type" value="Genomic_DNA"/>
</dbReference>
<dbReference type="SUPFAM" id="SSF109854">
    <property type="entry name" value="DinB/YfiT-like putative metalloenzymes"/>
    <property type="match status" value="1"/>
</dbReference>
<protein>
    <submittedName>
        <fullName evidence="2">DinB family protein</fullName>
    </submittedName>
</protein>
<dbReference type="Gene3D" id="1.20.120.450">
    <property type="entry name" value="dinb family like domain"/>
    <property type="match status" value="1"/>
</dbReference>
<dbReference type="InterPro" id="IPR024775">
    <property type="entry name" value="DinB-like"/>
</dbReference>
<evidence type="ECO:0000313" key="2">
    <source>
        <dbReference type="EMBL" id="SNX69727.1"/>
    </source>
</evidence>
<dbReference type="RefSeq" id="WP_097158131.1">
    <property type="nucleotide sequence ID" value="NZ_JBEPMQ010000002.1"/>
</dbReference>
<dbReference type="Proteomes" id="UP000219546">
    <property type="component" value="Unassembled WGS sequence"/>
</dbReference>
<dbReference type="InterPro" id="IPR034660">
    <property type="entry name" value="DinB/YfiT-like"/>
</dbReference>
<proteinExistence type="predicted"/>
<sequence>MTHVKDILTDQFLANANDASWYRPFSESVEDLTEEQALWKPNENCLSIAEIVQHLIYWNQCWQTRYIESSIDSAPSIADNIESFKIPENITFKELKETLLDVLLRWDGLLTTEKIESDVIGFSEKAKWWQILGNSTTHNAYHIGQIIFIRKLQNSWKTDK</sequence>
<evidence type="ECO:0000259" key="1">
    <source>
        <dbReference type="Pfam" id="PF12867"/>
    </source>
</evidence>
<evidence type="ECO:0000313" key="3">
    <source>
        <dbReference type="Proteomes" id="UP000219546"/>
    </source>
</evidence>
<organism evidence="2 3">
    <name type="scientific">Bacillus oleivorans</name>
    <dbReference type="NCBI Taxonomy" id="1448271"/>
    <lineage>
        <taxon>Bacteria</taxon>
        <taxon>Bacillati</taxon>
        <taxon>Bacillota</taxon>
        <taxon>Bacilli</taxon>
        <taxon>Bacillales</taxon>
        <taxon>Bacillaceae</taxon>
        <taxon>Bacillus</taxon>
    </lineage>
</organism>
<dbReference type="Pfam" id="PF12867">
    <property type="entry name" value="DinB_2"/>
    <property type="match status" value="1"/>
</dbReference>
<reference evidence="2 3" key="1">
    <citation type="submission" date="2017-08" db="EMBL/GenBank/DDBJ databases">
        <authorList>
            <person name="de Groot N.N."/>
        </authorList>
    </citation>
    <scope>NUCLEOTIDE SEQUENCE [LARGE SCALE GENOMIC DNA]</scope>
    <source>
        <strain evidence="2 3">JC228</strain>
    </source>
</reference>
<keyword evidence="3" id="KW-1185">Reference proteome</keyword>
<accession>A0A285CQA2</accession>
<name>A0A285CQA2_9BACI</name>